<dbReference type="AlphaFoldDB" id="A0A1X2GJ76"/>
<comment type="caution">
    <text evidence="1">The sequence shown here is derived from an EMBL/GenBank/DDBJ whole genome shotgun (WGS) entry which is preliminary data.</text>
</comment>
<organism evidence="1 2">
    <name type="scientific">Hesseltinella vesiculosa</name>
    <dbReference type="NCBI Taxonomy" id="101127"/>
    <lineage>
        <taxon>Eukaryota</taxon>
        <taxon>Fungi</taxon>
        <taxon>Fungi incertae sedis</taxon>
        <taxon>Mucoromycota</taxon>
        <taxon>Mucoromycotina</taxon>
        <taxon>Mucoromycetes</taxon>
        <taxon>Mucorales</taxon>
        <taxon>Cunninghamellaceae</taxon>
        <taxon>Hesseltinella</taxon>
    </lineage>
</organism>
<name>A0A1X2GJ76_9FUNG</name>
<gene>
    <name evidence="1" type="ORF">DM01DRAFT_1335386</name>
</gene>
<accession>A0A1X2GJ76</accession>
<proteinExistence type="predicted"/>
<evidence type="ECO:0000313" key="2">
    <source>
        <dbReference type="Proteomes" id="UP000242146"/>
    </source>
</evidence>
<evidence type="ECO:0000313" key="1">
    <source>
        <dbReference type="EMBL" id="ORX55088.1"/>
    </source>
</evidence>
<reference evidence="1 2" key="1">
    <citation type="submission" date="2016-07" db="EMBL/GenBank/DDBJ databases">
        <title>Pervasive Adenine N6-methylation of Active Genes in Fungi.</title>
        <authorList>
            <consortium name="DOE Joint Genome Institute"/>
            <person name="Mondo S.J."/>
            <person name="Dannebaum R.O."/>
            <person name="Kuo R.C."/>
            <person name="Labutti K."/>
            <person name="Haridas S."/>
            <person name="Kuo A."/>
            <person name="Salamov A."/>
            <person name="Ahrendt S.R."/>
            <person name="Lipzen A."/>
            <person name="Sullivan W."/>
            <person name="Andreopoulos W.B."/>
            <person name="Clum A."/>
            <person name="Lindquist E."/>
            <person name="Daum C."/>
            <person name="Ramamoorthy G.K."/>
            <person name="Gryganskyi A."/>
            <person name="Culley D."/>
            <person name="Magnuson J.K."/>
            <person name="James T.Y."/>
            <person name="O'Malley M.A."/>
            <person name="Stajich J.E."/>
            <person name="Spatafora J.W."/>
            <person name="Visel A."/>
            <person name="Grigoriev I.V."/>
        </authorList>
    </citation>
    <scope>NUCLEOTIDE SEQUENCE [LARGE SCALE GENOMIC DNA]</scope>
    <source>
        <strain evidence="1 2">NRRL 3301</strain>
    </source>
</reference>
<dbReference type="Proteomes" id="UP000242146">
    <property type="component" value="Unassembled WGS sequence"/>
</dbReference>
<keyword evidence="2" id="KW-1185">Reference proteome</keyword>
<dbReference type="OrthoDB" id="2282794at2759"/>
<sequence>MMHSYYFSMLLDGSAYTWDATWPVDLNHYFVAHPGYMKLPSNQGQQYLTNLRDQALDRQFSNKTTEVMRLSPDVDYLQQFRSEADASAKITILQTTRWHVDTWTTLSSSPSMNQLRGKYRLNELAQSEWFWIMHRLLLNPNDWLSSKLLPFERLMGGSVKYGESVSAMEAGNQVHVDVARDWFRLGLRLVDSTALDDKQLDCLWHQVRHLCDVSDKKEYHVYLASTSASLLQRFKKRLPKKTQPSSPSFTLHTLPDTFPFVSWDTSSSTAVGKPLFGVSEDQLKATYARPLMDWLILSRMDYLVGMDQDPDIMTAAWAAQVQTDLLAQHSCQFLPMTTW</sequence>
<dbReference type="EMBL" id="MCGT01000012">
    <property type="protein sequence ID" value="ORX55088.1"/>
    <property type="molecule type" value="Genomic_DNA"/>
</dbReference>
<protein>
    <submittedName>
        <fullName evidence="1">Uncharacterized protein</fullName>
    </submittedName>
</protein>